<dbReference type="Pfam" id="PF03472">
    <property type="entry name" value="Autoind_bind"/>
    <property type="match status" value="1"/>
</dbReference>
<dbReference type="AlphaFoldDB" id="A0AAE3QFE9"/>
<comment type="caution">
    <text evidence="5">The sequence shown here is derived from an EMBL/GenBank/DDBJ whole genome shotgun (WGS) entry which is preliminary data.</text>
</comment>
<keyword evidence="3" id="KW-0804">Transcription</keyword>
<dbReference type="Pfam" id="PF00196">
    <property type="entry name" value="GerE"/>
    <property type="match status" value="1"/>
</dbReference>
<name>A0AAE3QFE9_9HYPH</name>
<proteinExistence type="predicted"/>
<dbReference type="GO" id="GO:0003677">
    <property type="term" value="F:DNA binding"/>
    <property type="evidence" value="ECO:0007669"/>
    <property type="project" value="UniProtKB-KW"/>
</dbReference>
<keyword evidence="2" id="KW-0238">DNA-binding</keyword>
<dbReference type="PROSITE" id="PS50043">
    <property type="entry name" value="HTH_LUXR_2"/>
    <property type="match status" value="1"/>
</dbReference>
<evidence type="ECO:0000256" key="3">
    <source>
        <dbReference type="ARBA" id="ARBA00023163"/>
    </source>
</evidence>
<evidence type="ECO:0000256" key="2">
    <source>
        <dbReference type="ARBA" id="ARBA00023125"/>
    </source>
</evidence>
<dbReference type="InterPro" id="IPR005143">
    <property type="entry name" value="TF_LuxR_autoind-bd_dom"/>
</dbReference>
<dbReference type="Gene3D" id="1.10.10.10">
    <property type="entry name" value="Winged helix-like DNA-binding domain superfamily/Winged helix DNA-binding domain"/>
    <property type="match status" value="1"/>
</dbReference>
<evidence type="ECO:0000313" key="6">
    <source>
        <dbReference type="Proteomes" id="UP001161580"/>
    </source>
</evidence>
<dbReference type="SUPFAM" id="SSF75516">
    <property type="entry name" value="Pheromone-binding domain of LuxR-like quorum-sensing transcription factors"/>
    <property type="match status" value="1"/>
</dbReference>
<evidence type="ECO:0000313" key="5">
    <source>
        <dbReference type="EMBL" id="MDI7922341.1"/>
    </source>
</evidence>
<dbReference type="GO" id="GO:0006355">
    <property type="term" value="P:regulation of DNA-templated transcription"/>
    <property type="evidence" value="ECO:0007669"/>
    <property type="project" value="InterPro"/>
</dbReference>
<evidence type="ECO:0000256" key="1">
    <source>
        <dbReference type="ARBA" id="ARBA00023015"/>
    </source>
</evidence>
<reference evidence="5" key="1">
    <citation type="submission" date="2022-03" db="EMBL/GenBank/DDBJ databases">
        <title>Fererhizobium litorale gen. nov., sp. nov., isolated from sandy sediments of the Sea of Japan seashore.</title>
        <authorList>
            <person name="Romanenko L."/>
            <person name="Kurilenko V."/>
            <person name="Otstavnykh N."/>
            <person name="Svetashev V."/>
            <person name="Tekutyeva L."/>
            <person name="Isaeva M."/>
            <person name="Mikhailov V."/>
        </authorList>
    </citation>
    <scope>NUCLEOTIDE SEQUENCE</scope>
    <source>
        <strain evidence="5">KMM 9576</strain>
    </source>
</reference>
<dbReference type="InterPro" id="IPR016032">
    <property type="entry name" value="Sig_transdc_resp-reg_C-effctor"/>
</dbReference>
<dbReference type="SMART" id="SM00421">
    <property type="entry name" value="HTH_LUXR"/>
    <property type="match status" value="1"/>
</dbReference>
<dbReference type="Gene3D" id="3.30.450.80">
    <property type="entry name" value="Transcription factor LuxR-like, autoinducer-binding domain"/>
    <property type="match status" value="1"/>
</dbReference>
<feature type="domain" description="HTH luxR-type" evidence="4">
    <location>
        <begin position="141"/>
        <end position="206"/>
    </location>
</feature>
<keyword evidence="1" id="KW-0805">Transcription regulation</keyword>
<evidence type="ECO:0000259" key="4">
    <source>
        <dbReference type="PROSITE" id="PS50043"/>
    </source>
</evidence>
<protein>
    <submittedName>
        <fullName evidence="5">Autoinducer binding domain-containing protein</fullName>
    </submittedName>
</protein>
<dbReference type="InterPro" id="IPR036693">
    <property type="entry name" value="TF_LuxR_autoind-bd_dom_sf"/>
</dbReference>
<gene>
    <name evidence="5" type="ORF">MRS75_09610</name>
</gene>
<organism evidence="5 6">
    <name type="scientific">Ferirhizobium litorale</name>
    <dbReference type="NCBI Taxonomy" id="2927786"/>
    <lineage>
        <taxon>Bacteria</taxon>
        <taxon>Pseudomonadati</taxon>
        <taxon>Pseudomonadota</taxon>
        <taxon>Alphaproteobacteria</taxon>
        <taxon>Hyphomicrobiales</taxon>
        <taxon>Rhizobiaceae</taxon>
        <taxon>Ferirhizobium</taxon>
    </lineage>
</organism>
<dbReference type="InterPro" id="IPR000792">
    <property type="entry name" value="Tscrpt_reg_LuxR_C"/>
</dbReference>
<dbReference type="EMBL" id="JALDYZ010000004">
    <property type="protein sequence ID" value="MDI7922341.1"/>
    <property type="molecule type" value="Genomic_DNA"/>
</dbReference>
<dbReference type="SUPFAM" id="SSF46894">
    <property type="entry name" value="C-terminal effector domain of the bipartite response regulators"/>
    <property type="match status" value="1"/>
</dbReference>
<keyword evidence="6" id="KW-1185">Reference proteome</keyword>
<accession>A0AAE3QFE9</accession>
<dbReference type="Proteomes" id="UP001161580">
    <property type="component" value="Unassembled WGS sequence"/>
</dbReference>
<sequence length="233" mass="25669">MGCRHVAHVYAERKGEKPETYISVTYPARWLLNYALRNYFAVDPVVNYGQESGMVVLLNEVADQNAPLKAMINDARSFGVGKSFLAVSAMPYSEYRGAVLFTFDVEPEAMKVLLEEREEKIIAAARHLHVETLKARGLVTSVLREFQLSRLELRCLSLMAHGVSSAEIAGELGIPADQLSSMLADLCQRLGCINSMQLISRAISLGLVNMFDDVMTPPHSGSSPRQASPARPN</sequence>
<dbReference type="InterPro" id="IPR036388">
    <property type="entry name" value="WH-like_DNA-bd_sf"/>
</dbReference>